<accession>A0ABV4DFQ2</accession>
<sequence length="137" mass="16474">MSRNCIKCGTILCGRSDQIFCTPSCRYKYYHSSHLVLILKKQWFDMILSGVKTEEYREIKPYWKKRFQNYFGQYYDCSINPPSIVWSNQKKSVIFRNGYHSDARQFTAECTREEWGAECGKQYYILSMHRIFDVRND</sequence>
<evidence type="ECO:0000313" key="1">
    <source>
        <dbReference type="EMBL" id="MEY8633367.1"/>
    </source>
</evidence>
<keyword evidence="2" id="KW-1185">Reference proteome</keyword>
<dbReference type="RefSeq" id="WP_024727335.1">
    <property type="nucleotide sequence ID" value="NZ_BAABXW010000001.1"/>
</dbReference>
<dbReference type="EMBL" id="JBCLTR010000007">
    <property type="protein sequence ID" value="MEY8633367.1"/>
    <property type="molecule type" value="Genomic_DNA"/>
</dbReference>
<dbReference type="Proteomes" id="UP001565219">
    <property type="component" value="Unassembled WGS sequence"/>
</dbReference>
<comment type="caution">
    <text evidence="1">The sequence shown here is derived from an EMBL/GenBank/DDBJ whole genome shotgun (WGS) entry which is preliminary data.</text>
</comment>
<name>A0ABV4DFQ2_9FIRM</name>
<proteinExistence type="predicted"/>
<protein>
    <submittedName>
        <fullName evidence="1">ASCH domain-containing protein</fullName>
    </submittedName>
</protein>
<reference evidence="1 2" key="1">
    <citation type="submission" date="2024-03" db="EMBL/GenBank/DDBJ databases">
        <title>Mouse gut bacterial collection (mGBC) of GemPharmatech.</title>
        <authorList>
            <person name="He Y."/>
            <person name="Dong L."/>
            <person name="Wu D."/>
            <person name="Gao X."/>
            <person name="Lin Z."/>
        </authorList>
    </citation>
    <scope>NUCLEOTIDE SEQUENCE [LARGE SCALE GENOMIC DNA]</scope>
    <source>
        <strain evidence="1 2">32-10</strain>
    </source>
</reference>
<gene>
    <name evidence="1" type="ORF">AALG99_07500</name>
</gene>
<evidence type="ECO:0000313" key="2">
    <source>
        <dbReference type="Proteomes" id="UP001565219"/>
    </source>
</evidence>
<organism evidence="1 2">
    <name type="scientific">Anaerostipes hominis</name>
    <name type="common">ex Lee et al. 2021</name>
    <dbReference type="NCBI Taxonomy" id="2025494"/>
    <lineage>
        <taxon>Bacteria</taxon>
        <taxon>Bacillati</taxon>
        <taxon>Bacillota</taxon>
        <taxon>Clostridia</taxon>
        <taxon>Lachnospirales</taxon>
        <taxon>Lachnospiraceae</taxon>
        <taxon>Anaerostipes</taxon>
    </lineage>
</organism>